<keyword evidence="4 7" id="KW-1133">Transmembrane helix</keyword>
<evidence type="ECO:0000256" key="3">
    <source>
        <dbReference type="ARBA" id="ARBA00022692"/>
    </source>
</evidence>
<gene>
    <name evidence="8" type="ORF">scyTo_0017727</name>
</gene>
<dbReference type="PANTHER" id="PTHR22730:SF6">
    <property type="entry name" value="PROMININ-2"/>
    <property type="match status" value="1"/>
</dbReference>
<name>A0A401PYW7_SCYTO</name>
<dbReference type="GO" id="GO:0071914">
    <property type="term" value="C:prominosome"/>
    <property type="evidence" value="ECO:0007669"/>
    <property type="project" value="TreeGrafter"/>
</dbReference>
<dbReference type="Proteomes" id="UP000288216">
    <property type="component" value="Unassembled WGS sequence"/>
</dbReference>
<dbReference type="GO" id="GO:0031528">
    <property type="term" value="C:microvillus membrane"/>
    <property type="evidence" value="ECO:0007669"/>
    <property type="project" value="UniProtKB-SubCell"/>
</dbReference>
<dbReference type="Pfam" id="PF05478">
    <property type="entry name" value="Prominin"/>
    <property type="match status" value="1"/>
</dbReference>
<reference evidence="8 9" key="1">
    <citation type="journal article" date="2018" name="Nat. Ecol. Evol.">
        <title>Shark genomes provide insights into elasmobranch evolution and the origin of vertebrates.</title>
        <authorList>
            <person name="Hara Y"/>
            <person name="Yamaguchi K"/>
            <person name="Onimaru K"/>
            <person name="Kadota M"/>
            <person name="Koyanagi M"/>
            <person name="Keeley SD"/>
            <person name="Tatsumi K"/>
            <person name="Tanaka K"/>
            <person name="Motone F"/>
            <person name="Kageyama Y"/>
            <person name="Nozu R"/>
            <person name="Adachi N"/>
            <person name="Nishimura O"/>
            <person name="Nakagawa R"/>
            <person name="Tanegashima C"/>
            <person name="Kiyatake I"/>
            <person name="Matsumoto R"/>
            <person name="Murakumo K"/>
            <person name="Nishida K"/>
            <person name="Terakita A"/>
            <person name="Kuratani S"/>
            <person name="Sato K"/>
            <person name="Hyodo S Kuraku.S."/>
        </authorList>
    </citation>
    <scope>NUCLEOTIDE SEQUENCE [LARGE SCALE GENOMIC DNA]</scope>
</reference>
<dbReference type="AlphaFoldDB" id="A0A401PYW7"/>
<feature type="transmembrane region" description="Helical" evidence="7">
    <location>
        <begin position="39"/>
        <end position="66"/>
    </location>
</feature>
<evidence type="ECO:0000256" key="1">
    <source>
        <dbReference type="ARBA" id="ARBA00004475"/>
    </source>
</evidence>
<comment type="caution">
    <text evidence="8">The sequence shown here is derived from an EMBL/GenBank/DDBJ whole genome shotgun (WGS) entry which is preliminary data.</text>
</comment>
<proteinExistence type="inferred from homology"/>
<dbReference type="GO" id="GO:0016324">
    <property type="term" value="C:apical plasma membrane"/>
    <property type="evidence" value="ECO:0007669"/>
    <property type="project" value="TreeGrafter"/>
</dbReference>
<keyword evidence="3 7" id="KW-0812">Transmembrane</keyword>
<protein>
    <recommendedName>
        <fullName evidence="10">Prominin-1-A</fullName>
    </recommendedName>
</protein>
<evidence type="ECO:0000256" key="6">
    <source>
        <dbReference type="ARBA" id="ARBA00023180"/>
    </source>
</evidence>
<dbReference type="OMA" id="CKERPCI"/>
<dbReference type="PANTHER" id="PTHR22730">
    <property type="entry name" value="PROMININ PROM PROTEIN"/>
    <property type="match status" value="1"/>
</dbReference>
<evidence type="ECO:0000256" key="5">
    <source>
        <dbReference type="ARBA" id="ARBA00023136"/>
    </source>
</evidence>
<keyword evidence="6" id="KW-0325">Glycoprotein</keyword>
<comment type="subcellular location">
    <subcellularLocation>
        <location evidence="1">Cell projection</location>
        <location evidence="1">Microvillus membrane</location>
        <topology evidence="1">Multi-pass membrane protein</topology>
    </subcellularLocation>
</comment>
<feature type="transmembrane region" description="Helical" evidence="7">
    <location>
        <begin position="87"/>
        <end position="108"/>
    </location>
</feature>
<keyword evidence="9" id="KW-1185">Reference proteome</keyword>
<evidence type="ECO:0000256" key="2">
    <source>
        <dbReference type="ARBA" id="ARBA00006058"/>
    </source>
</evidence>
<evidence type="ECO:0000313" key="8">
    <source>
        <dbReference type="EMBL" id="GCB78322.1"/>
    </source>
</evidence>
<dbReference type="InterPro" id="IPR008795">
    <property type="entry name" value="Prominin"/>
</dbReference>
<evidence type="ECO:0000313" key="9">
    <source>
        <dbReference type="Proteomes" id="UP000288216"/>
    </source>
</evidence>
<dbReference type="GO" id="GO:0015485">
    <property type="term" value="F:cholesterol binding"/>
    <property type="evidence" value="ECO:0007669"/>
    <property type="project" value="TreeGrafter"/>
</dbReference>
<evidence type="ECO:0000256" key="4">
    <source>
        <dbReference type="ARBA" id="ARBA00022989"/>
    </source>
</evidence>
<feature type="transmembrane region" description="Helical" evidence="7">
    <location>
        <begin position="325"/>
        <end position="349"/>
    </location>
</feature>
<dbReference type="GO" id="GO:0005929">
    <property type="term" value="C:cilium"/>
    <property type="evidence" value="ECO:0007669"/>
    <property type="project" value="TreeGrafter"/>
</dbReference>
<keyword evidence="5 7" id="KW-0472">Membrane</keyword>
<evidence type="ECO:0000256" key="7">
    <source>
        <dbReference type="SAM" id="Phobius"/>
    </source>
</evidence>
<comment type="similarity">
    <text evidence="2">Belongs to the prominin family.</text>
</comment>
<dbReference type="GO" id="GO:0009986">
    <property type="term" value="C:cell surface"/>
    <property type="evidence" value="ECO:0007669"/>
    <property type="project" value="TreeGrafter"/>
</dbReference>
<sequence>MNTTLIEPDEFWFYSDILVGLLKDQSVEPLKVVKYEAGYLVSFIIGVLFFIFMPLVGLFFCCCRCCNNCGGQVKERTGSTDCQRNTLAIFLLMTTLIILAGVACAFTANQKVTDAMESSVVAIQETITNVTLYVGGVVKAIPKIADQFSVPKNRTLTDLDDLNKTLGFTIQDALAPTISPVLAMVMQRIQDFSTVKANVVTVHSTQASLLETQRQLADNLTKLRGEINATLRDGDCVGCESFQSAVNNLELSVNYTEPPEFQAVFATFDGISQKNLMDSLQKTIKEDILQFTQSVTFIDQLKNVTNVLNSSQVDNATASVKEYDYYRWIVGIVLCCIILLIIACNFLGLGFGTTGIATRNDSYGTNGCSLSGANFLMA</sequence>
<organism evidence="8 9">
    <name type="scientific">Scyliorhinus torazame</name>
    <name type="common">Cloudy catshark</name>
    <name type="synonym">Catulus torazame</name>
    <dbReference type="NCBI Taxonomy" id="75743"/>
    <lineage>
        <taxon>Eukaryota</taxon>
        <taxon>Metazoa</taxon>
        <taxon>Chordata</taxon>
        <taxon>Craniata</taxon>
        <taxon>Vertebrata</taxon>
        <taxon>Chondrichthyes</taxon>
        <taxon>Elasmobranchii</taxon>
        <taxon>Galeomorphii</taxon>
        <taxon>Galeoidea</taxon>
        <taxon>Carcharhiniformes</taxon>
        <taxon>Scyliorhinidae</taxon>
        <taxon>Scyliorhinus</taxon>
    </lineage>
</organism>
<dbReference type="OrthoDB" id="6229420at2759"/>
<dbReference type="EMBL" id="BFAA01011757">
    <property type="protein sequence ID" value="GCB78322.1"/>
    <property type="molecule type" value="Genomic_DNA"/>
</dbReference>
<accession>A0A401PYW7</accession>
<evidence type="ECO:0008006" key="10">
    <source>
        <dbReference type="Google" id="ProtNLM"/>
    </source>
</evidence>